<evidence type="ECO:0000256" key="2">
    <source>
        <dbReference type="ARBA" id="ARBA00022737"/>
    </source>
</evidence>
<sequence>MVKEYGVDKNLLPPKKIFGNRSESFICERKKALEHYLQSLIQLFTILPEPLAIFLDFQKYEVRAITAALSETFFSTGEEMLQRGVSYEFTPTQLHAISERLKLGDPSYFKNPKQDIAHLVEFVTQLKHLIIIGSSECLEQSNIIPNELSFDLSLFKSAVTLEVYNCNLAKNLTSVDILRANLKTLIIHKTLENIADILLCGILHWCPITDPLHTWPFWNSITFLNFSHNRITKIHTSIKLLSSVKHIDLSHNEIQVIEHMETLSELSVLNLSHNKIQEVDSLHTRLGNIHSLNLSSNKIKSLQGFSKLFSVSELLLEYNLISSLPEISHISKLPCLETLSLQHNPVTLCVDYRPQVLLLFGSLAPELTLDGLKATEKEIDTVSILQALKQARGENSSSLVNQNLSQGESISNSYNHHQQIQKYQEQNSPGENTTKKIMSNVNRSSKFRHQVETLRKIGGSDWLRLLNEIHNSEVNAEVTLNKFDASFSHSDDSLQYGSMFVGNKSPNVATSQTVERFTSSMEISYPDWLLSLDASVFQIEQQLVGQQFPDTSDSVFNHSNRDCSTLIKTSKLLWVVLLNLKDLVSEIPICILMRHDEIVFLELKKISKNSSSLENNHNLTPEFLFIRSILPADIVSLSVGPCDAYTEIKVKSNHNNHENIIVLMMDIDTTDAFVSECHNLYNIMPVYKLNPFAKKMLELEIMSSNFSLTDVSVQKQILFGQRVCVSKVLHKCQHGILHYVFVTPSHVILVEERLHILSSMMQETSDSISQPQFQVCSLVNVHSNVKQIHLKDFPEESDNSNNLSQSNNQTVKSNIFYVEDNLDILYKCGSWLIIEFDSNSSLYLNFFSLKQRNQFLDTFLCVRNQR</sequence>
<dbReference type="SMART" id="SM00365">
    <property type="entry name" value="LRR_SD22"/>
    <property type="match status" value="4"/>
</dbReference>
<keyword evidence="1" id="KW-0433">Leucine-rich repeat</keyword>
<dbReference type="SUPFAM" id="SSF64268">
    <property type="entry name" value="PX domain"/>
    <property type="match status" value="1"/>
</dbReference>
<reference evidence="4" key="1">
    <citation type="journal article" date="2016" name="Mol. Ecol. Resour.">
        <title>Evaluation of the impact of RNA preservation methods of spiders for de novo transcriptome assembly.</title>
        <authorList>
            <person name="Kono N."/>
            <person name="Nakamura H."/>
            <person name="Ito Y."/>
            <person name="Tomita M."/>
            <person name="Arakawa K."/>
        </authorList>
    </citation>
    <scope>NUCLEOTIDE SEQUENCE</scope>
    <source>
        <tissue evidence="4">Whole body</tissue>
    </source>
</reference>
<accession>A0A2L2YL67</accession>
<evidence type="ECO:0000259" key="3">
    <source>
        <dbReference type="PROSITE" id="PS50195"/>
    </source>
</evidence>
<dbReference type="InterPro" id="IPR032675">
    <property type="entry name" value="LRR_dom_sf"/>
</dbReference>
<dbReference type="AlphaFoldDB" id="A0A2L2YL67"/>
<name>A0A2L2YL67_PARTP</name>
<dbReference type="Gene3D" id="3.30.1520.10">
    <property type="entry name" value="Phox-like domain"/>
    <property type="match status" value="1"/>
</dbReference>
<evidence type="ECO:0000256" key="1">
    <source>
        <dbReference type="ARBA" id="ARBA00022614"/>
    </source>
</evidence>
<organism evidence="4">
    <name type="scientific">Parasteatoda tepidariorum</name>
    <name type="common">Common house spider</name>
    <name type="synonym">Achaearanea tepidariorum</name>
    <dbReference type="NCBI Taxonomy" id="114398"/>
    <lineage>
        <taxon>Eukaryota</taxon>
        <taxon>Metazoa</taxon>
        <taxon>Ecdysozoa</taxon>
        <taxon>Arthropoda</taxon>
        <taxon>Chelicerata</taxon>
        <taxon>Arachnida</taxon>
        <taxon>Araneae</taxon>
        <taxon>Araneomorphae</taxon>
        <taxon>Entelegynae</taxon>
        <taxon>Araneoidea</taxon>
        <taxon>Theridiidae</taxon>
        <taxon>Parasteatoda</taxon>
    </lineage>
</organism>
<protein>
    <submittedName>
        <fullName evidence="4">Nischarin</fullName>
    </submittedName>
</protein>
<keyword evidence="2" id="KW-0677">Repeat</keyword>
<dbReference type="PANTHER" id="PTHR15454">
    <property type="entry name" value="NISCHARIN RELATED"/>
    <property type="match status" value="1"/>
</dbReference>
<dbReference type="PANTHER" id="PTHR15454:SF35">
    <property type="entry name" value="NISCHARIN"/>
    <property type="match status" value="1"/>
</dbReference>
<dbReference type="OrthoDB" id="430293at2759"/>
<dbReference type="GO" id="GO:0005737">
    <property type="term" value="C:cytoplasm"/>
    <property type="evidence" value="ECO:0007669"/>
    <property type="project" value="TreeGrafter"/>
</dbReference>
<dbReference type="SUPFAM" id="SSF52075">
    <property type="entry name" value="Outer arm dynein light chain 1"/>
    <property type="match status" value="1"/>
</dbReference>
<dbReference type="InterPro" id="IPR001683">
    <property type="entry name" value="PX_dom"/>
</dbReference>
<dbReference type="GO" id="GO:0035091">
    <property type="term" value="F:phosphatidylinositol binding"/>
    <property type="evidence" value="ECO:0007669"/>
    <property type="project" value="InterPro"/>
</dbReference>
<dbReference type="InterPro" id="IPR001611">
    <property type="entry name" value="Leu-rich_rpt"/>
</dbReference>
<dbReference type="Pfam" id="PF14580">
    <property type="entry name" value="LRR_9"/>
    <property type="match status" value="1"/>
</dbReference>
<dbReference type="Pfam" id="PF00787">
    <property type="entry name" value="PX"/>
    <property type="match status" value="1"/>
</dbReference>
<dbReference type="EMBL" id="IAAA01031226">
    <property type="protein sequence ID" value="LAA08863.1"/>
    <property type="molecule type" value="mRNA"/>
</dbReference>
<dbReference type="PROSITE" id="PS50195">
    <property type="entry name" value="PX"/>
    <property type="match status" value="1"/>
</dbReference>
<feature type="domain" description="PX" evidence="3">
    <location>
        <begin position="1"/>
        <end position="81"/>
    </location>
</feature>
<dbReference type="InterPro" id="IPR036871">
    <property type="entry name" value="PX_dom_sf"/>
</dbReference>
<evidence type="ECO:0000313" key="4">
    <source>
        <dbReference type="EMBL" id="LAA08863.1"/>
    </source>
</evidence>
<proteinExistence type="evidence at transcript level"/>
<dbReference type="Gene3D" id="3.80.10.10">
    <property type="entry name" value="Ribonuclease Inhibitor"/>
    <property type="match status" value="2"/>
</dbReference>
<dbReference type="PROSITE" id="PS51450">
    <property type="entry name" value="LRR"/>
    <property type="match status" value="4"/>
</dbReference>